<evidence type="ECO:0000313" key="2">
    <source>
        <dbReference type="Proteomes" id="UP001483337"/>
    </source>
</evidence>
<accession>A0ABZ2UUK1</accession>
<gene>
    <name evidence="1" type="ORF">WJM97_22315</name>
</gene>
<dbReference type="Proteomes" id="UP001483337">
    <property type="component" value="Chromosome"/>
</dbReference>
<dbReference type="EMBL" id="CP150886">
    <property type="protein sequence ID" value="WZB88050.1"/>
    <property type="molecule type" value="Genomic_DNA"/>
</dbReference>
<proteinExistence type="predicted"/>
<sequence>MVLPADEWEHLQDQVRRYHNKLVGKYFKNQSPNDISTPKSSLRHACTIKDADTDVMTLMRLWLFEITVGHAQSLQAPIYGIPVQEFRRVTKFKPQIKLHFKEPYDRAIHEDQGFNQVRGEITFRLMEKDSDSISRTDALSWASKIKSDFATPPFEWKKGWFKATYLDIDHGYDLRLLVPSKSEGERIARAVVGMGSDTYSSNNFQFIEHNRSYPAIPGTHRVYGSTVRKARERPRVDLKFTHAQMLIDGKMTAINLVAMAGMRLSQVIETV</sequence>
<reference evidence="1 2" key="1">
    <citation type="submission" date="2024-04" db="EMBL/GenBank/DDBJ databases">
        <title>Okeanomitos corallinicola gen. &amp; sp. nov. (Nostocales, Cyanobacteria), a new toxic marine heterocyst-forming cyanobacterium from a coral reef.</title>
        <authorList>
            <person name="Li H."/>
            <person name="Li R."/>
            <person name="Kang J."/>
            <person name="Hii K.S."/>
            <person name="Mohamed H.F."/>
            <person name="Xu X."/>
            <person name="Luo Z."/>
        </authorList>
    </citation>
    <scope>NUCLEOTIDE SEQUENCE [LARGE SCALE GENOMIC DNA]</scope>
    <source>
        <strain evidence="1 2">TIOX110</strain>
    </source>
</reference>
<keyword evidence="2" id="KW-1185">Reference proteome</keyword>
<dbReference type="RefSeq" id="WP_353930959.1">
    <property type="nucleotide sequence ID" value="NZ_CP150886.1"/>
</dbReference>
<name>A0ABZ2UUK1_9CYAN</name>
<organism evidence="1 2">
    <name type="scientific">Okeanomitos corallinicola TIOX110</name>
    <dbReference type="NCBI Taxonomy" id="3133117"/>
    <lineage>
        <taxon>Bacteria</taxon>
        <taxon>Bacillati</taxon>
        <taxon>Cyanobacteriota</taxon>
        <taxon>Cyanophyceae</taxon>
        <taxon>Nostocales</taxon>
        <taxon>Aphanizomenonaceae</taxon>
        <taxon>Okeanomitos</taxon>
    </lineage>
</organism>
<evidence type="ECO:0000313" key="1">
    <source>
        <dbReference type="EMBL" id="WZB88050.1"/>
    </source>
</evidence>
<protein>
    <submittedName>
        <fullName evidence="1">Uncharacterized protein</fullName>
    </submittedName>
</protein>